<dbReference type="InterPro" id="IPR002218">
    <property type="entry name" value="MnmG-rel"/>
</dbReference>
<comment type="catalytic activity">
    <reaction evidence="11">
        <text>uridine(54) in tRNA + (6R)-5,10-methylene-5,6,7,8-tetrahydrofolate + NADH + H(+) = 5-methyluridine(54) in tRNA + (6S)-5,6,7,8-tetrahydrofolate + NAD(+)</text>
        <dbReference type="Rhea" id="RHEA:16873"/>
        <dbReference type="Rhea" id="RHEA-COMP:10167"/>
        <dbReference type="Rhea" id="RHEA-COMP:10193"/>
        <dbReference type="ChEBI" id="CHEBI:15378"/>
        <dbReference type="ChEBI" id="CHEBI:15636"/>
        <dbReference type="ChEBI" id="CHEBI:57453"/>
        <dbReference type="ChEBI" id="CHEBI:57540"/>
        <dbReference type="ChEBI" id="CHEBI:57945"/>
        <dbReference type="ChEBI" id="CHEBI:65315"/>
        <dbReference type="ChEBI" id="CHEBI:74447"/>
        <dbReference type="EC" id="2.1.1.74"/>
    </reaction>
</comment>
<keyword evidence="5 11" id="KW-0285">Flavoprotein</keyword>
<evidence type="ECO:0000256" key="8">
    <source>
        <dbReference type="ARBA" id="ARBA00022827"/>
    </source>
</evidence>
<accession>A0A937VWI6</accession>
<comment type="catalytic activity">
    <reaction evidence="11">
        <text>uridine(54) in tRNA + (6R)-5,10-methylene-5,6,7,8-tetrahydrofolate + NADPH + H(+) = 5-methyluridine(54) in tRNA + (6S)-5,6,7,8-tetrahydrofolate + NADP(+)</text>
        <dbReference type="Rhea" id="RHEA:62372"/>
        <dbReference type="Rhea" id="RHEA-COMP:10167"/>
        <dbReference type="Rhea" id="RHEA-COMP:10193"/>
        <dbReference type="ChEBI" id="CHEBI:15378"/>
        <dbReference type="ChEBI" id="CHEBI:15636"/>
        <dbReference type="ChEBI" id="CHEBI:57453"/>
        <dbReference type="ChEBI" id="CHEBI:57783"/>
        <dbReference type="ChEBI" id="CHEBI:58349"/>
        <dbReference type="ChEBI" id="CHEBI:65315"/>
        <dbReference type="ChEBI" id="CHEBI:74447"/>
        <dbReference type="EC" id="2.1.1.74"/>
    </reaction>
</comment>
<dbReference type="InterPro" id="IPR036188">
    <property type="entry name" value="FAD/NAD-bd_sf"/>
</dbReference>
<feature type="binding site" evidence="11">
    <location>
        <begin position="9"/>
        <end position="14"/>
    </location>
    <ligand>
        <name>FAD</name>
        <dbReference type="ChEBI" id="CHEBI:57692"/>
    </ligand>
</feature>
<dbReference type="InterPro" id="IPR020595">
    <property type="entry name" value="MnmG-rel_CS"/>
</dbReference>
<dbReference type="NCBIfam" id="NF003739">
    <property type="entry name" value="PRK05335.1"/>
    <property type="match status" value="1"/>
</dbReference>
<dbReference type="SUPFAM" id="SSF51905">
    <property type="entry name" value="FAD/NAD(P)-binding domain"/>
    <property type="match status" value="1"/>
</dbReference>
<keyword evidence="4 11" id="KW-0489">Methyltransferase</keyword>
<name>A0A937VWI6_UNCTE</name>
<dbReference type="PROSITE" id="PS01281">
    <property type="entry name" value="GIDA_2"/>
    <property type="match status" value="1"/>
</dbReference>
<evidence type="ECO:0000259" key="12">
    <source>
        <dbReference type="Pfam" id="PF01134"/>
    </source>
</evidence>
<dbReference type="PANTHER" id="PTHR11806:SF2">
    <property type="entry name" value="METHYLENETETRAHYDROFOLATE--TRNA-(URACIL-5-)-METHYLTRANSFERASE TRMFO"/>
    <property type="match status" value="1"/>
</dbReference>
<evidence type="ECO:0000256" key="6">
    <source>
        <dbReference type="ARBA" id="ARBA00022679"/>
    </source>
</evidence>
<evidence type="ECO:0000256" key="1">
    <source>
        <dbReference type="ARBA" id="ARBA00001974"/>
    </source>
</evidence>
<sequence length="437" mass="47103">MGAPVVVIGGGLAGTEAAYQIASQGIPVQLYEMRPQRQTPAHQTDLLGELVCSNSLKADTLTSGHGLLKAELRALGSLVLQAADASRVPAGAALAVDRVQFAQYLTTAISQHPWVTLIREEITALPTDQLTIVASGPLTSPALTAAMQRRLGSQHLYFYDALSPIVAADSIDTSKTFLASRYDIGEGDDYLNCPLDQVAYEALCTALVTAECVKPHAFEQEIFFEGCLPIEEMARRGPQTLAFGPLKPVGLRRATLPDLHAVVQLRLEDTMQSAYNMVGFQTRLTYAEQRRVFRMIPGLEQAEFLRLGAVHRNTFLNAPRLLLPTLQTRQAPGLLFAGQITGVEGYVESAATGLLAGRNAVALLRGTPMLVPPATTAHGALVRYIATANPDAFQPMNIHFGLLPPLETPTYPKKARRAAMIARALADLAAWQQAGYV</sequence>
<feature type="domain" description="MnmG N-terminal" evidence="12">
    <location>
        <begin position="5"/>
        <end position="366"/>
    </location>
</feature>
<dbReference type="GO" id="GO:0030488">
    <property type="term" value="P:tRNA methylation"/>
    <property type="evidence" value="ECO:0007669"/>
    <property type="project" value="TreeGrafter"/>
</dbReference>
<keyword evidence="6 11" id="KW-0808">Transferase</keyword>
<evidence type="ECO:0000313" key="14">
    <source>
        <dbReference type="Proteomes" id="UP000712673"/>
    </source>
</evidence>
<reference evidence="13" key="1">
    <citation type="submission" date="2019-03" db="EMBL/GenBank/DDBJ databases">
        <title>Lake Tanganyika Metagenome-Assembled Genomes (MAGs).</title>
        <authorList>
            <person name="Tran P."/>
        </authorList>
    </citation>
    <scope>NUCLEOTIDE SEQUENCE</scope>
    <source>
        <strain evidence="13">K_DeepCast_65m_m2_066</strain>
    </source>
</reference>
<keyword evidence="9 11" id="KW-0521">NADP</keyword>
<dbReference type="PANTHER" id="PTHR11806">
    <property type="entry name" value="GLUCOSE INHIBITED DIVISION PROTEIN A"/>
    <property type="match status" value="1"/>
</dbReference>
<evidence type="ECO:0000313" key="13">
    <source>
        <dbReference type="EMBL" id="MBM3222321.1"/>
    </source>
</evidence>
<evidence type="ECO:0000256" key="3">
    <source>
        <dbReference type="ARBA" id="ARBA00022490"/>
    </source>
</evidence>
<evidence type="ECO:0000256" key="5">
    <source>
        <dbReference type="ARBA" id="ARBA00022630"/>
    </source>
</evidence>
<dbReference type="NCBIfam" id="TIGR00137">
    <property type="entry name" value="gid_trmFO"/>
    <property type="match status" value="1"/>
</dbReference>
<dbReference type="Gene3D" id="3.50.50.60">
    <property type="entry name" value="FAD/NAD(P)-binding domain"/>
    <property type="match status" value="2"/>
</dbReference>
<comment type="cofactor">
    <cofactor evidence="1 11">
        <name>FAD</name>
        <dbReference type="ChEBI" id="CHEBI:57692"/>
    </cofactor>
</comment>
<comment type="function">
    <text evidence="2">NAD-binding protein involved in the addition of a carboxymethylaminomethyl (cmnm) group at the wobble position (U34) of certain tRNAs, forming tRNA-cmnm(5)s(2)U34.</text>
</comment>
<keyword evidence="8 11" id="KW-0274">FAD</keyword>
<dbReference type="Pfam" id="PF01134">
    <property type="entry name" value="GIDA"/>
    <property type="match status" value="1"/>
</dbReference>
<evidence type="ECO:0000256" key="11">
    <source>
        <dbReference type="HAMAP-Rule" id="MF_01037"/>
    </source>
</evidence>
<dbReference type="AlphaFoldDB" id="A0A937VWI6"/>
<evidence type="ECO:0000256" key="9">
    <source>
        <dbReference type="ARBA" id="ARBA00022857"/>
    </source>
</evidence>
<organism evidence="13 14">
    <name type="scientific">Tectimicrobiota bacterium</name>
    <dbReference type="NCBI Taxonomy" id="2528274"/>
    <lineage>
        <taxon>Bacteria</taxon>
        <taxon>Pseudomonadati</taxon>
        <taxon>Nitrospinota/Tectimicrobiota group</taxon>
        <taxon>Candidatus Tectimicrobiota</taxon>
    </lineage>
</organism>
<protein>
    <recommendedName>
        <fullName evidence="11">Methylenetetrahydrofolate--tRNA-(uracil-5-)-methyltransferase TrmFO</fullName>
        <ecNumber evidence="11">2.1.1.74</ecNumber>
    </recommendedName>
    <alternativeName>
        <fullName evidence="11">Folate-dependent tRNA (uracil-5-)-methyltransferase</fullName>
    </alternativeName>
    <alternativeName>
        <fullName evidence="11">Folate-dependent tRNA(M-5-U54)-methyltransferase</fullName>
    </alternativeName>
</protein>
<dbReference type="HAMAP" id="MF_01037">
    <property type="entry name" value="TrmFO"/>
    <property type="match status" value="1"/>
</dbReference>
<proteinExistence type="inferred from homology"/>
<keyword evidence="7 11" id="KW-0819">tRNA processing</keyword>
<comment type="similarity">
    <text evidence="11">Belongs to the MnmG family. TrmFO subfamily.</text>
</comment>
<comment type="caution">
    <text evidence="13">The sequence shown here is derived from an EMBL/GenBank/DDBJ whole genome shotgun (WGS) entry which is preliminary data.</text>
</comment>
<comment type="function">
    <text evidence="11">Catalyzes the folate-dependent formation of 5-methyl-uridine at position 54 (M-5-U54) in all tRNAs.</text>
</comment>
<evidence type="ECO:0000256" key="2">
    <source>
        <dbReference type="ARBA" id="ARBA00003717"/>
    </source>
</evidence>
<comment type="subcellular location">
    <subcellularLocation>
        <location evidence="11">Cytoplasm</location>
    </subcellularLocation>
</comment>
<dbReference type="InterPro" id="IPR004417">
    <property type="entry name" value="TrmFO"/>
</dbReference>
<dbReference type="GO" id="GO:0047151">
    <property type="term" value="F:tRNA (uracil(54)-C5)-methyltransferase activity, 5,10-methylenetetrahydrofolate-dependent"/>
    <property type="evidence" value="ECO:0007669"/>
    <property type="project" value="UniProtKB-UniRule"/>
</dbReference>
<dbReference type="GO" id="GO:0002098">
    <property type="term" value="P:tRNA wobble uridine modification"/>
    <property type="evidence" value="ECO:0007669"/>
    <property type="project" value="TreeGrafter"/>
</dbReference>
<keyword evidence="3 11" id="KW-0963">Cytoplasm</keyword>
<dbReference type="Proteomes" id="UP000712673">
    <property type="component" value="Unassembled WGS sequence"/>
</dbReference>
<dbReference type="InterPro" id="IPR040131">
    <property type="entry name" value="MnmG_N"/>
</dbReference>
<dbReference type="EC" id="2.1.1.74" evidence="11"/>
<dbReference type="GO" id="GO:0050660">
    <property type="term" value="F:flavin adenine dinucleotide binding"/>
    <property type="evidence" value="ECO:0007669"/>
    <property type="project" value="UniProtKB-UniRule"/>
</dbReference>
<evidence type="ECO:0000256" key="7">
    <source>
        <dbReference type="ARBA" id="ARBA00022694"/>
    </source>
</evidence>
<dbReference type="EMBL" id="VGLS01000010">
    <property type="protein sequence ID" value="MBM3222321.1"/>
    <property type="molecule type" value="Genomic_DNA"/>
</dbReference>
<keyword evidence="10 11" id="KW-0520">NAD</keyword>
<gene>
    <name evidence="11" type="primary">trmFO</name>
    <name evidence="13" type="ORF">FJZ47_00745</name>
</gene>
<evidence type="ECO:0000256" key="4">
    <source>
        <dbReference type="ARBA" id="ARBA00022603"/>
    </source>
</evidence>
<evidence type="ECO:0000256" key="10">
    <source>
        <dbReference type="ARBA" id="ARBA00023027"/>
    </source>
</evidence>
<dbReference type="GO" id="GO:0005829">
    <property type="term" value="C:cytosol"/>
    <property type="evidence" value="ECO:0007669"/>
    <property type="project" value="TreeGrafter"/>
</dbReference>